<name>A0ABQ4LC24_9BACL</name>
<reference evidence="1 2" key="1">
    <citation type="submission" date="2021-03" db="EMBL/GenBank/DDBJ databases">
        <title>Antimicrobial resistance genes in bacteria isolated from Japanese honey, and their potential for conferring macrolide and lincosamide resistance in the American foulbrood pathogen Paenibacillus larvae.</title>
        <authorList>
            <person name="Okamoto M."/>
            <person name="Kumagai M."/>
            <person name="Kanamori H."/>
            <person name="Takamatsu D."/>
        </authorList>
    </citation>
    <scope>NUCLEOTIDE SEQUENCE [LARGE SCALE GENOMIC DNA]</scope>
    <source>
        <strain evidence="1 2">J21TS7</strain>
    </source>
</reference>
<dbReference type="InterPro" id="IPR007391">
    <property type="entry name" value="Vancomycin_resist_VanW"/>
</dbReference>
<protein>
    <recommendedName>
        <fullName evidence="3">VanW like protein</fullName>
    </recommendedName>
</protein>
<dbReference type="Pfam" id="PF04294">
    <property type="entry name" value="VanW"/>
    <property type="match status" value="1"/>
</dbReference>
<dbReference type="EMBL" id="BORU01000001">
    <property type="protein sequence ID" value="GIO54124.1"/>
    <property type="molecule type" value="Genomic_DNA"/>
</dbReference>
<dbReference type="PANTHER" id="PTHR35788:SF1">
    <property type="entry name" value="EXPORTED PROTEIN"/>
    <property type="match status" value="1"/>
</dbReference>
<dbReference type="PANTHER" id="PTHR35788">
    <property type="entry name" value="EXPORTED PROTEIN-RELATED"/>
    <property type="match status" value="1"/>
</dbReference>
<evidence type="ECO:0000313" key="1">
    <source>
        <dbReference type="EMBL" id="GIO54124.1"/>
    </source>
</evidence>
<comment type="caution">
    <text evidence="1">The sequence shown here is derived from an EMBL/GenBank/DDBJ whole genome shotgun (WGS) entry which is preliminary data.</text>
</comment>
<accession>A0ABQ4LC24</accession>
<keyword evidence="2" id="KW-1185">Reference proteome</keyword>
<dbReference type="InterPro" id="IPR052913">
    <property type="entry name" value="Glycopeptide_resist_protein"/>
</dbReference>
<gene>
    <name evidence="1" type="primary">yoaR</name>
    <name evidence="1" type="ORF">J21TS7_24420</name>
</gene>
<dbReference type="Proteomes" id="UP000676601">
    <property type="component" value="Unassembled WGS sequence"/>
</dbReference>
<evidence type="ECO:0000313" key="2">
    <source>
        <dbReference type="Proteomes" id="UP000676601"/>
    </source>
</evidence>
<organism evidence="1 2">
    <name type="scientific">Paenibacillus cineris</name>
    <dbReference type="NCBI Taxonomy" id="237530"/>
    <lineage>
        <taxon>Bacteria</taxon>
        <taxon>Bacillati</taxon>
        <taxon>Bacillota</taxon>
        <taxon>Bacilli</taxon>
        <taxon>Bacillales</taxon>
        <taxon>Paenibacillaceae</taxon>
        <taxon>Paenibacillus</taxon>
    </lineage>
</organism>
<proteinExistence type="predicted"/>
<evidence type="ECO:0008006" key="3">
    <source>
        <dbReference type="Google" id="ProtNLM"/>
    </source>
</evidence>
<sequence length="319" mass="35443">MRWTSAACLLFMLLHNPTADQEQVQDKLTVTHEGKTISVLNRDAHSLGVFPLLDKEQYNAWVNELDRKTYKEAHNASFDAGGRIVEGKNGYKLDRRAFLMKYYAYLYETSGPATIEVPTYPVYPKVDTELLASLRSKQIGYYITYYNSGNRDRSHNIALAAEAIDGTVIFPGERFSFNRVVGIRTTGRGYRRAAVIVRGELSEGVGGGICQVSSTLFNAADRAGLKIVQRYSHSRHVPYVPSGRDATVSWGGPDFVFDNAYNQPVLLRAFAGGGSMAVSILSSDVIEYFPKKVPSISHQLPEEVRDITASQSPGHHKKN</sequence>